<organism evidence="1 2">
    <name type="scientific">Guyanagaster necrorhizus</name>
    <dbReference type="NCBI Taxonomy" id="856835"/>
    <lineage>
        <taxon>Eukaryota</taxon>
        <taxon>Fungi</taxon>
        <taxon>Dikarya</taxon>
        <taxon>Basidiomycota</taxon>
        <taxon>Agaricomycotina</taxon>
        <taxon>Agaricomycetes</taxon>
        <taxon>Agaricomycetidae</taxon>
        <taxon>Agaricales</taxon>
        <taxon>Marasmiineae</taxon>
        <taxon>Physalacriaceae</taxon>
        <taxon>Guyanagaster</taxon>
    </lineage>
</organism>
<reference evidence="1" key="1">
    <citation type="submission" date="2020-11" db="EMBL/GenBank/DDBJ databases">
        <title>Adaptations for nitrogen fixation in a non-lichenized fungal sporocarp promotes dispersal by wood-feeding termites.</title>
        <authorList>
            <consortium name="DOE Joint Genome Institute"/>
            <person name="Koch R.A."/>
            <person name="Yoon G."/>
            <person name="Arayal U."/>
            <person name="Lail K."/>
            <person name="Amirebrahimi M."/>
            <person name="Labutti K."/>
            <person name="Lipzen A."/>
            <person name="Riley R."/>
            <person name="Barry K."/>
            <person name="Henrissat B."/>
            <person name="Grigoriev I.V."/>
            <person name="Herr J.R."/>
            <person name="Aime M.C."/>
        </authorList>
    </citation>
    <scope>NUCLEOTIDE SEQUENCE</scope>
    <source>
        <strain evidence="1">MCA 3950</strain>
    </source>
</reference>
<protein>
    <submittedName>
        <fullName evidence="1">Uncharacterized protein</fullName>
    </submittedName>
</protein>
<evidence type="ECO:0000313" key="1">
    <source>
        <dbReference type="EMBL" id="KAG7450615.1"/>
    </source>
</evidence>
<keyword evidence="2" id="KW-1185">Reference proteome</keyword>
<sequence>MNVSRWQSKQAKVIIRRLAKGQYLPTVNAQSSTLQRLTILDLFILNIMESANAYAAALSTLLSRRAATASSLQGPSKRPRAIPDVFGKKYNPMCRKMLGKGAFLKDETLVRAKDGKIIRSPETESQSMTRLVQNGNTRHGIPRHECPDFGGHATRTGEDGAPFQTTYDLIHVDTSSTRLDVMNGTLAIAEDCLEGYGTMYSYTGNGLNVEIDVDPWQLSEENRIFDMFINVEECAA</sequence>
<gene>
    <name evidence="1" type="ORF">BT62DRAFT_526244</name>
</gene>
<dbReference type="RefSeq" id="XP_043044115.1">
    <property type="nucleotide sequence ID" value="XM_043181259.1"/>
</dbReference>
<accession>A0A9P7W262</accession>
<name>A0A9P7W262_9AGAR</name>
<dbReference type="EMBL" id="MU250526">
    <property type="protein sequence ID" value="KAG7450615.1"/>
    <property type="molecule type" value="Genomic_DNA"/>
</dbReference>
<dbReference type="OrthoDB" id="2824023at2759"/>
<dbReference type="Proteomes" id="UP000812287">
    <property type="component" value="Unassembled WGS sequence"/>
</dbReference>
<evidence type="ECO:0000313" key="2">
    <source>
        <dbReference type="Proteomes" id="UP000812287"/>
    </source>
</evidence>
<dbReference type="AlphaFoldDB" id="A0A9P7W262"/>
<comment type="caution">
    <text evidence="1">The sequence shown here is derived from an EMBL/GenBank/DDBJ whole genome shotgun (WGS) entry which is preliminary data.</text>
</comment>
<dbReference type="GeneID" id="66103555"/>
<proteinExistence type="predicted"/>